<dbReference type="InterPro" id="IPR058792">
    <property type="entry name" value="Beta-barrel_RND_2"/>
</dbReference>
<evidence type="ECO:0000256" key="1">
    <source>
        <dbReference type="ARBA" id="ARBA00009477"/>
    </source>
</evidence>
<dbReference type="GO" id="GO:0016020">
    <property type="term" value="C:membrane"/>
    <property type="evidence" value="ECO:0007669"/>
    <property type="project" value="InterPro"/>
</dbReference>
<dbReference type="Pfam" id="PF25973">
    <property type="entry name" value="BSH_CzcB"/>
    <property type="match status" value="1"/>
</dbReference>
<name>A0A502HAH1_9BACT</name>
<dbReference type="GO" id="GO:0030313">
    <property type="term" value="C:cell envelope"/>
    <property type="evidence" value="ECO:0007669"/>
    <property type="project" value="TreeGrafter"/>
</dbReference>
<feature type="region of interest" description="Disordered" evidence="3">
    <location>
        <begin position="51"/>
        <end position="70"/>
    </location>
</feature>
<evidence type="ECO:0000259" key="4">
    <source>
        <dbReference type="Pfam" id="PF25954"/>
    </source>
</evidence>
<dbReference type="AlphaFoldDB" id="A0A502HAH1"/>
<accession>A0A502HAH1</accession>
<dbReference type="Gene3D" id="2.40.420.20">
    <property type="match status" value="1"/>
</dbReference>
<dbReference type="GO" id="GO:0022857">
    <property type="term" value="F:transmembrane transporter activity"/>
    <property type="evidence" value="ECO:0007669"/>
    <property type="project" value="InterPro"/>
</dbReference>
<organism evidence="6 7">
    <name type="scientific">Hymenobacter nivis</name>
    <dbReference type="NCBI Taxonomy" id="1850093"/>
    <lineage>
        <taxon>Bacteria</taxon>
        <taxon>Pseudomonadati</taxon>
        <taxon>Bacteroidota</taxon>
        <taxon>Cytophagia</taxon>
        <taxon>Cytophagales</taxon>
        <taxon>Hymenobacteraceae</taxon>
        <taxon>Hymenobacter</taxon>
    </lineage>
</organism>
<dbReference type="PANTHER" id="PTHR30097">
    <property type="entry name" value="CATION EFFLUX SYSTEM PROTEIN CUSB"/>
    <property type="match status" value="1"/>
</dbReference>
<evidence type="ECO:0000313" key="7">
    <source>
        <dbReference type="Proteomes" id="UP000317646"/>
    </source>
</evidence>
<dbReference type="SUPFAM" id="SSF111369">
    <property type="entry name" value="HlyD-like secretion proteins"/>
    <property type="match status" value="1"/>
</dbReference>
<comment type="similarity">
    <text evidence="1">Belongs to the membrane fusion protein (MFP) (TC 8.A.1) family.</text>
</comment>
<dbReference type="NCBIfam" id="TIGR01730">
    <property type="entry name" value="RND_mfp"/>
    <property type="match status" value="1"/>
</dbReference>
<comment type="caution">
    <text evidence="6">The sequence shown here is derived from an EMBL/GenBank/DDBJ whole genome shotgun (WGS) entry which is preliminary data.</text>
</comment>
<sequence length="418" mass="45042">MRPHASAGRRSSSYVSDQTPMPFNFKFYPVLGALALLTACGSKAGDAAKTADAPAQPAAPAAPANPDQISVSPAQEKAAGITFGTFERQNMTTEVQANGSVEVPPQNRVSITAVLGGYVQSVAVLPGERVRAGATVATLRSPEYLTMQQNYLQSKAKVRFLAEDLERQRILDVEDVGAKRKLQMARADYATEQATLRATAAQLRLLGISVARLDATGQIVQSVPLVSPIAGYVKAVNINPGQYVGPQDVLVEVLNRDDLHLELKVFEKDVAQVKVGQKILFKVQNAGRDEELTARVFLVGKAFDDNARTVRVHAHLEPERTDLLPGQFVAARIQTAGARVRTLPEEALIQAGELSYIFRAVGQDSGRTVFRRVKVRAGAPQHGDVAVAVLDPLSDTTRLVRKGAYFLDAELRKGEGGD</sequence>
<dbReference type="Gene3D" id="2.40.30.170">
    <property type="match status" value="1"/>
</dbReference>
<feature type="compositionally biased region" description="Low complexity" evidence="3">
    <location>
        <begin position="51"/>
        <end position="67"/>
    </location>
</feature>
<feature type="domain" description="CusB-like beta-barrel" evidence="4">
    <location>
        <begin position="261"/>
        <end position="336"/>
    </location>
</feature>
<dbReference type="Pfam" id="PF25954">
    <property type="entry name" value="Beta-barrel_RND_2"/>
    <property type="match status" value="1"/>
</dbReference>
<dbReference type="Gene3D" id="2.40.50.100">
    <property type="match status" value="1"/>
</dbReference>
<evidence type="ECO:0000256" key="2">
    <source>
        <dbReference type="ARBA" id="ARBA00022448"/>
    </source>
</evidence>
<feature type="domain" description="CzcB-like barrel-sandwich hybrid" evidence="5">
    <location>
        <begin position="109"/>
        <end position="253"/>
    </location>
</feature>
<proteinExistence type="inferred from homology"/>
<keyword evidence="2" id="KW-0813">Transport</keyword>
<dbReference type="GO" id="GO:0015679">
    <property type="term" value="P:plasma membrane copper ion transport"/>
    <property type="evidence" value="ECO:0007669"/>
    <property type="project" value="TreeGrafter"/>
</dbReference>
<evidence type="ECO:0000313" key="6">
    <source>
        <dbReference type="EMBL" id="TPG71759.1"/>
    </source>
</evidence>
<protein>
    <submittedName>
        <fullName evidence="6">Efflux RND transporter periplasmic adaptor subunit</fullName>
    </submittedName>
</protein>
<dbReference type="InterPro" id="IPR006143">
    <property type="entry name" value="RND_pump_MFP"/>
</dbReference>
<dbReference type="Proteomes" id="UP000317646">
    <property type="component" value="Unassembled WGS sequence"/>
</dbReference>
<gene>
    <name evidence="6" type="ORF">EAH73_00450</name>
</gene>
<reference evidence="6 7" key="1">
    <citation type="journal article" date="2019" name="Environ. Microbiol.">
        <title>Species interactions and distinct microbial communities in high Arctic permafrost affected cryosols are associated with the CH4 and CO2 gas fluxes.</title>
        <authorList>
            <person name="Altshuler I."/>
            <person name="Hamel J."/>
            <person name="Turney S."/>
            <person name="Magnuson E."/>
            <person name="Levesque R."/>
            <person name="Greer C."/>
            <person name="Whyte L.G."/>
        </authorList>
    </citation>
    <scope>NUCLEOTIDE SEQUENCE [LARGE SCALE GENOMIC DNA]</scope>
    <source>
        <strain evidence="6 7">S9.2P</strain>
    </source>
</reference>
<keyword evidence="7" id="KW-1185">Reference proteome</keyword>
<dbReference type="GO" id="GO:0060003">
    <property type="term" value="P:copper ion export"/>
    <property type="evidence" value="ECO:0007669"/>
    <property type="project" value="TreeGrafter"/>
</dbReference>
<dbReference type="PANTHER" id="PTHR30097:SF4">
    <property type="entry name" value="SLR6042 PROTEIN"/>
    <property type="match status" value="1"/>
</dbReference>
<evidence type="ECO:0000256" key="3">
    <source>
        <dbReference type="SAM" id="MobiDB-lite"/>
    </source>
</evidence>
<evidence type="ECO:0000259" key="5">
    <source>
        <dbReference type="Pfam" id="PF25973"/>
    </source>
</evidence>
<dbReference type="EMBL" id="RCYZ01000001">
    <property type="protein sequence ID" value="TPG71759.1"/>
    <property type="molecule type" value="Genomic_DNA"/>
</dbReference>
<dbReference type="InterPro" id="IPR051909">
    <property type="entry name" value="MFP_Cation_Efflux"/>
</dbReference>
<dbReference type="InterPro" id="IPR058647">
    <property type="entry name" value="BSH_CzcB-like"/>
</dbReference>